<accession>A0AAD7GHB0</accession>
<protein>
    <submittedName>
        <fullName evidence="2">Uncharacterized protein</fullName>
    </submittedName>
</protein>
<evidence type="ECO:0000313" key="2">
    <source>
        <dbReference type="EMBL" id="KAJ7690868.1"/>
    </source>
</evidence>
<gene>
    <name evidence="2" type="ORF">B0H17DRAFT_1134137</name>
</gene>
<organism evidence="2 3">
    <name type="scientific">Mycena rosella</name>
    <name type="common">Pink bonnet</name>
    <name type="synonym">Agaricus rosellus</name>
    <dbReference type="NCBI Taxonomy" id="1033263"/>
    <lineage>
        <taxon>Eukaryota</taxon>
        <taxon>Fungi</taxon>
        <taxon>Dikarya</taxon>
        <taxon>Basidiomycota</taxon>
        <taxon>Agaricomycotina</taxon>
        <taxon>Agaricomycetes</taxon>
        <taxon>Agaricomycetidae</taxon>
        <taxon>Agaricales</taxon>
        <taxon>Marasmiineae</taxon>
        <taxon>Mycenaceae</taxon>
        <taxon>Mycena</taxon>
    </lineage>
</organism>
<proteinExistence type="predicted"/>
<evidence type="ECO:0000256" key="1">
    <source>
        <dbReference type="SAM" id="MobiDB-lite"/>
    </source>
</evidence>
<name>A0AAD7GHB0_MYCRO</name>
<evidence type="ECO:0000313" key="3">
    <source>
        <dbReference type="Proteomes" id="UP001221757"/>
    </source>
</evidence>
<keyword evidence="3" id="KW-1185">Reference proteome</keyword>
<dbReference type="AlphaFoldDB" id="A0AAD7GHB0"/>
<dbReference type="Proteomes" id="UP001221757">
    <property type="component" value="Unassembled WGS sequence"/>
</dbReference>
<dbReference type="EMBL" id="JARKIE010000062">
    <property type="protein sequence ID" value="KAJ7690868.1"/>
    <property type="molecule type" value="Genomic_DNA"/>
</dbReference>
<reference evidence="2" key="1">
    <citation type="submission" date="2023-03" db="EMBL/GenBank/DDBJ databases">
        <title>Massive genome expansion in bonnet fungi (Mycena s.s.) driven by repeated elements and novel gene families across ecological guilds.</title>
        <authorList>
            <consortium name="Lawrence Berkeley National Laboratory"/>
            <person name="Harder C.B."/>
            <person name="Miyauchi S."/>
            <person name="Viragh M."/>
            <person name="Kuo A."/>
            <person name="Thoen E."/>
            <person name="Andreopoulos B."/>
            <person name="Lu D."/>
            <person name="Skrede I."/>
            <person name="Drula E."/>
            <person name="Henrissat B."/>
            <person name="Morin E."/>
            <person name="Kohler A."/>
            <person name="Barry K."/>
            <person name="LaButti K."/>
            <person name="Morin E."/>
            <person name="Salamov A."/>
            <person name="Lipzen A."/>
            <person name="Mereny Z."/>
            <person name="Hegedus B."/>
            <person name="Baldrian P."/>
            <person name="Stursova M."/>
            <person name="Weitz H."/>
            <person name="Taylor A."/>
            <person name="Grigoriev I.V."/>
            <person name="Nagy L.G."/>
            <person name="Martin F."/>
            <person name="Kauserud H."/>
        </authorList>
    </citation>
    <scope>NUCLEOTIDE SEQUENCE</scope>
    <source>
        <strain evidence="2">CBHHK067</strain>
    </source>
</reference>
<sequence length="330" mass="36547">MTNLSSEAVNAQRRILYDILEQGRTALQDPLQVAPGTSSPSDDVDASLRSPSIRSREDVEAEDALLENPAHAFLMGPYTMEEGRTLKRSKNLSPRSDGDAELFITPSRLARHGFMAYLVSLECRDRLTEICKYNNEVYKLSDAFQKTCMSWAHAAVLSATANSYRDDTPGSIAANIMPLWIHFSRSQKVMRSQGIAELPPTKETGRCDIVKSVIVSGLTTYRHDVKATIFKALIPLKSGTEADSEANKDVRACAVEHKKNKATDGTFWKTVDTKLALYRAVANNKEGLQILFNADYNTDKKLYGEPDAAIPLTLMKDVEDWLTALQAGVI</sequence>
<feature type="region of interest" description="Disordered" evidence="1">
    <location>
        <begin position="31"/>
        <end position="59"/>
    </location>
</feature>
<comment type="caution">
    <text evidence="2">The sequence shown here is derived from an EMBL/GenBank/DDBJ whole genome shotgun (WGS) entry which is preliminary data.</text>
</comment>